<gene>
    <name evidence="2" type="ORF">GCM10023149_02780</name>
</gene>
<name>A0ABP8FQ48_9SPHI</name>
<dbReference type="InterPro" id="IPR018490">
    <property type="entry name" value="cNMP-bd_dom_sf"/>
</dbReference>
<dbReference type="Pfam" id="PF00027">
    <property type="entry name" value="cNMP_binding"/>
    <property type="match status" value="1"/>
</dbReference>
<evidence type="ECO:0000259" key="1">
    <source>
        <dbReference type="Pfam" id="PF00027"/>
    </source>
</evidence>
<proteinExistence type="predicted"/>
<reference evidence="3" key="1">
    <citation type="journal article" date="2019" name="Int. J. Syst. Evol. Microbiol.">
        <title>The Global Catalogue of Microorganisms (GCM) 10K type strain sequencing project: providing services to taxonomists for standard genome sequencing and annotation.</title>
        <authorList>
            <consortium name="The Broad Institute Genomics Platform"/>
            <consortium name="The Broad Institute Genome Sequencing Center for Infectious Disease"/>
            <person name="Wu L."/>
            <person name="Ma J."/>
        </authorList>
    </citation>
    <scope>NUCLEOTIDE SEQUENCE [LARGE SCALE GENOMIC DNA]</scope>
    <source>
        <strain evidence="3">JCM 17705</strain>
    </source>
</reference>
<dbReference type="EMBL" id="BAABFT010000001">
    <property type="protein sequence ID" value="GAA4308743.1"/>
    <property type="molecule type" value="Genomic_DNA"/>
</dbReference>
<dbReference type="Proteomes" id="UP001500582">
    <property type="component" value="Unassembled WGS sequence"/>
</dbReference>
<protein>
    <submittedName>
        <fullName evidence="2">Cyclic nucleotide-binding domain-containing protein</fullName>
    </submittedName>
</protein>
<dbReference type="CDD" id="cd00038">
    <property type="entry name" value="CAP_ED"/>
    <property type="match status" value="1"/>
</dbReference>
<organism evidence="2 3">
    <name type="scientific">Mucilaginibacter gynuensis</name>
    <dbReference type="NCBI Taxonomy" id="1302236"/>
    <lineage>
        <taxon>Bacteria</taxon>
        <taxon>Pseudomonadati</taxon>
        <taxon>Bacteroidota</taxon>
        <taxon>Sphingobacteriia</taxon>
        <taxon>Sphingobacteriales</taxon>
        <taxon>Sphingobacteriaceae</taxon>
        <taxon>Mucilaginibacter</taxon>
    </lineage>
</organism>
<comment type="caution">
    <text evidence="2">The sequence shown here is derived from an EMBL/GenBank/DDBJ whole genome shotgun (WGS) entry which is preliminary data.</text>
</comment>
<feature type="domain" description="Cyclic nucleotide-binding" evidence="1">
    <location>
        <begin position="43"/>
        <end position="128"/>
    </location>
</feature>
<dbReference type="InterPro" id="IPR014710">
    <property type="entry name" value="RmlC-like_jellyroll"/>
</dbReference>
<dbReference type="Gene3D" id="2.60.120.10">
    <property type="entry name" value="Jelly Rolls"/>
    <property type="match status" value="1"/>
</dbReference>
<dbReference type="SUPFAM" id="SSF51206">
    <property type="entry name" value="cAMP-binding domain-like"/>
    <property type="match status" value="1"/>
</dbReference>
<sequence>MKVLNNRPGPEEIATIKQVFNAVPVLGNDFFEEMLPKWSAIDVKRKQVLSAEGDTERYLYIVTKGIQRCFCTHGGKEATTIFSYPVSFTGVVDSFLLQRPSTLTFESLTQSRLLRIHYKDFISLTEKHPEFEKWLRIMLSNVLAAVLERQKELSIFSASEKLEVLFKRSPHVFNLIPDKYIASYIGVDKATLSKMLNNKKL</sequence>
<dbReference type="InterPro" id="IPR000595">
    <property type="entry name" value="cNMP-bd_dom"/>
</dbReference>
<evidence type="ECO:0000313" key="2">
    <source>
        <dbReference type="EMBL" id="GAA4308743.1"/>
    </source>
</evidence>
<keyword evidence="3" id="KW-1185">Reference proteome</keyword>
<evidence type="ECO:0000313" key="3">
    <source>
        <dbReference type="Proteomes" id="UP001500582"/>
    </source>
</evidence>
<accession>A0ABP8FQ48</accession>